<feature type="compositionally biased region" description="Low complexity" evidence="1">
    <location>
        <begin position="246"/>
        <end position="263"/>
    </location>
</feature>
<evidence type="ECO:0000313" key="2">
    <source>
        <dbReference type="EMBL" id="CDH56086.1"/>
    </source>
</evidence>
<dbReference type="AlphaFoldDB" id="A0A068S4E5"/>
<accession>A0A068S4E5</accession>
<organism evidence="2 3">
    <name type="scientific">Lichtheimia corymbifera JMRC:FSU:9682</name>
    <dbReference type="NCBI Taxonomy" id="1263082"/>
    <lineage>
        <taxon>Eukaryota</taxon>
        <taxon>Fungi</taxon>
        <taxon>Fungi incertae sedis</taxon>
        <taxon>Mucoromycota</taxon>
        <taxon>Mucoromycotina</taxon>
        <taxon>Mucoromycetes</taxon>
        <taxon>Mucorales</taxon>
        <taxon>Lichtheimiaceae</taxon>
        <taxon>Lichtheimia</taxon>
    </lineage>
</organism>
<dbReference type="Proteomes" id="UP000027586">
    <property type="component" value="Unassembled WGS sequence"/>
</dbReference>
<reference evidence="2" key="1">
    <citation type="submission" date="2013-08" db="EMBL/GenBank/DDBJ databases">
        <title>Gene expansion shapes genome architecture in the human pathogen Lichtheimia corymbifera: an evolutionary genomics analysis in the ancient terrestrial Mucorales (Mucoromycotina).</title>
        <authorList>
            <person name="Schwartze V.U."/>
            <person name="Winter S."/>
            <person name="Shelest E."/>
            <person name="Marcet-Houben M."/>
            <person name="Horn F."/>
            <person name="Wehner S."/>
            <person name="Hoffmann K."/>
            <person name="Riege K."/>
            <person name="Sammeth M."/>
            <person name="Nowrousian M."/>
            <person name="Valiante V."/>
            <person name="Linde J."/>
            <person name="Jacobsen I.D."/>
            <person name="Marz M."/>
            <person name="Brakhage A.A."/>
            <person name="Gabaldon T."/>
            <person name="Bocker S."/>
            <person name="Voigt K."/>
        </authorList>
    </citation>
    <scope>NUCLEOTIDE SEQUENCE [LARGE SCALE GENOMIC DNA]</scope>
    <source>
        <strain evidence="2">FSU 9682</strain>
    </source>
</reference>
<feature type="region of interest" description="Disordered" evidence="1">
    <location>
        <begin position="13"/>
        <end position="60"/>
    </location>
</feature>
<feature type="region of interest" description="Disordered" evidence="1">
    <location>
        <begin position="229"/>
        <end position="292"/>
    </location>
</feature>
<dbReference type="EMBL" id="CBTN010000035">
    <property type="protein sequence ID" value="CDH56086.1"/>
    <property type="molecule type" value="Genomic_DNA"/>
</dbReference>
<comment type="caution">
    <text evidence="2">The sequence shown here is derived from an EMBL/GenBank/DDBJ whole genome shotgun (WGS) entry which is preliminary data.</text>
</comment>
<gene>
    <name evidence="2" type="ORF">LCOR_07171.1</name>
</gene>
<feature type="compositionally biased region" description="Low complexity" evidence="1">
    <location>
        <begin position="270"/>
        <end position="281"/>
    </location>
</feature>
<dbReference type="OrthoDB" id="2259394at2759"/>
<protein>
    <submittedName>
        <fullName evidence="2">Uncharacterized protein</fullName>
    </submittedName>
</protein>
<name>A0A068S4E5_9FUNG</name>
<keyword evidence="3" id="KW-1185">Reference proteome</keyword>
<proteinExistence type="predicted"/>
<dbReference type="VEuPathDB" id="FungiDB:LCOR_07171.1"/>
<evidence type="ECO:0000313" key="3">
    <source>
        <dbReference type="Proteomes" id="UP000027586"/>
    </source>
</evidence>
<evidence type="ECO:0000256" key="1">
    <source>
        <dbReference type="SAM" id="MobiDB-lite"/>
    </source>
</evidence>
<feature type="compositionally biased region" description="Polar residues" evidence="1">
    <location>
        <begin position="282"/>
        <end position="292"/>
    </location>
</feature>
<sequence>MSTCVVTTTAATTVLNDPAPPPVDATPPSATVLHDGGGGHEEKKTTPSSNSNTNSSKHINKLHRRLSRCPSTTLSDLIPAATAALREQQAAEDTSAETTPLARALTKVKLQIQSKRLKERYLGHEWIRLALDLPVDECMINNPKCAPEPRIIVKPRLPDELPPPSAMDDPEAAATRTVALKKLSRRTGEIVAWYEWKFDKSKFTVDEIQSKVDRLRQIKIEYAAAASSSPTFTTSPSLSLRRHRATSSAAATSKPTTTTSPSRSLRRQRATSSAAAVTLTTIVETQSSPSNE</sequence>
<feature type="compositionally biased region" description="Low complexity" evidence="1">
    <location>
        <begin position="46"/>
        <end position="57"/>
    </location>
</feature>
<feature type="compositionally biased region" description="Low complexity" evidence="1">
    <location>
        <begin position="229"/>
        <end position="239"/>
    </location>
</feature>